<evidence type="ECO:0000313" key="3">
    <source>
        <dbReference type="Proteomes" id="UP000285301"/>
    </source>
</evidence>
<dbReference type="PROSITE" id="PS50011">
    <property type="entry name" value="PROTEIN_KINASE_DOM"/>
    <property type="match status" value="1"/>
</dbReference>
<evidence type="ECO:0000259" key="1">
    <source>
        <dbReference type="PROSITE" id="PS50011"/>
    </source>
</evidence>
<feature type="non-terminal residue" evidence="2">
    <location>
        <position position="1"/>
    </location>
</feature>
<proteinExistence type="predicted"/>
<dbReference type="AlphaFoldDB" id="A0A443Q5X4"/>
<sequence>KKFSVKTTIQIAIQMLNRIEYIHSKGIIFRDVKPENFLFGRQETNKHHLLHVVDFGLAKEYLDPKTNEHIAFSEGKRLTGTARYMSINSHLGRQQSRRDDLESIGYVLLYFLRGSLPWQKLRVDPAERYKLIGETKRAISIESLCKGFPSEFAEYLRYVRELEFSETPDYKYLKKLFADLFEKSNFEHDDVYDWDHIIEIEKSKEEIEKEKACKTKPNEEDKRVLIKSVKKPIQAHR</sequence>
<dbReference type="GO" id="GO:0005524">
    <property type="term" value="F:ATP binding"/>
    <property type="evidence" value="ECO:0007669"/>
    <property type="project" value="InterPro"/>
</dbReference>
<dbReference type="GO" id="GO:0004672">
    <property type="term" value="F:protein kinase activity"/>
    <property type="evidence" value="ECO:0007669"/>
    <property type="project" value="InterPro"/>
</dbReference>
<evidence type="ECO:0000313" key="2">
    <source>
        <dbReference type="EMBL" id="RWR98377.1"/>
    </source>
</evidence>
<dbReference type="InterPro" id="IPR050235">
    <property type="entry name" value="CK1_Ser-Thr_kinase"/>
</dbReference>
<dbReference type="Proteomes" id="UP000285301">
    <property type="component" value="Unassembled WGS sequence"/>
</dbReference>
<gene>
    <name evidence="2" type="ORF">B4U79_05283</name>
</gene>
<name>A0A443Q5X4_9ACAR</name>
<dbReference type="STRING" id="1965070.A0A443Q5X4"/>
<keyword evidence="3" id="KW-1185">Reference proteome</keyword>
<dbReference type="CDD" id="cd14016">
    <property type="entry name" value="STKc_CK1"/>
    <property type="match status" value="1"/>
</dbReference>
<organism evidence="2 3">
    <name type="scientific">Dinothrombium tinctorium</name>
    <dbReference type="NCBI Taxonomy" id="1965070"/>
    <lineage>
        <taxon>Eukaryota</taxon>
        <taxon>Metazoa</taxon>
        <taxon>Ecdysozoa</taxon>
        <taxon>Arthropoda</taxon>
        <taxon>Chelicerata</taxon>
        <taxon>Arachnida</taxon>
        <taxon>Acari</taxon>
        <taxon>Acariformes</taxon>
        <taxon>Trombidiformes</taxon>
        <taxon>Prostigmata</taxon>
        <taxon>Anystina</taxon>
        <taxon>Parasitengona</taxon>
        <taxon>Trombidioidea</taxon>
        <taxon>Trombidiidae</taxon>
        <taxon>Dinothrombium</taxon>
    </lineage>
</organism>
<dbReference type="Pfam" id="PF00069">
    <property type="entry name" value="Pkinase"/>
    <property type="match status" value="1"/>
</dbReference>
<comment type="caution">
    <text evidence="2">The sequence shown here is derived from an EMBL/GenBank/DDBJ whole genome shotgun (WGS) entry which is preliminary data.</text>
</comment>
<dbReference type="Gene3D" id="1.10.510.10">
    <property type="entry name" value="Transferase(Phosphotransferase) domain 1"/>
    <property type="match status" value="1"/>
</dbReference>
<dbReference type="InterPro" id="IPR011009">
    <property type="entry name" value="Kinase-like_dom_sf"/>
</dbReference>
<dbReference type="EMBL" id="NCKU01022467">
    <property type="protein sequence ID" value="RWR98377.1"/>
    <property type="molecule type" value="Genomic_DNA"/>
</dbReference>
<dbReference type="OrthoDB" id="6504783at2759"/>
<feature type="domain" description="Protein kinase" evidence="1">
    <location>
        <begin position="1"/>
        <end position="181"/>
    </location>
</feature>
<keyword evidence="2" id="KW-0808">Transferase</keyword>
<protein>
    <submittedName>
        <fullName evidence="2">Casein kinase I-like isoform gamma-3</fullName>
    </submittedName>
</protein>
<accession>A0A443Q5X4</accession>
<dbReference type="InterPro" id="IPR000719">
    <property type="entry name" value="Prot_kinase_dom"/>
</dbReference>
<reference evidence="2 3" key="1">
    <citation type="journal article" date="2018" name="Gigascience">
        <title>Genomes of trombidid mites reveal novel predicted allergens and laterally-transferred genes associated with secondary metabolism.</title>
        <authorList>
            <person name="Dong X."/>
            <person name="Chaisiri K."/>
            <person name="Xia D."/>
            <person name="Armstrong S.D."/>
            <person name="Fang Y."/>
            <person name="Donnelly M.J."/>
            <person name="Kadowaki T."/>
            <person name="McGarry J.W."/>
            <person name="Darby A.C."/>
            <person name="Makepeace B.L."/>
        </authorList>
    </citation>
    <scope>NUCLEOTIDE SEQUENCE [LARGE SCALE GENOMIC DNA]</scope>
    <source>
        <strain evidence="2">UoL-WK</strain>
    </source>
</reference>
<keyword evidence="2" id="KW-0418">Kinase</keyword>
<dbReference type="SUPFAM" id="SSF56112">
    <property type="entry name" value="Protein kinase-like (PK-like)"/>
    <property type="match status" value="1"/>
</dbReference>
<dbReference type="PANTHER" id="PTHR11909">
    <property type="entry name" value="CASEIN KINASE-RELATED"/>
    <property type="match status" value="1"/>
</dbReference>